<evidence type="ECO:0000313" key="5">
    <source>
        <dbReference type="EMBL" id="GFS22069.1"/>
    </source>
</evidence>
<keyword evidence="6" id="KW-1185">Reference proteome</keyword>
<keyword evidence="2" id="KW-0812">Transmembrane</keyword>
<evidence type="ECO:0000259" key="4">
    <source>
        <dbReference type="PROSITE" id="PS50050"/>
    </source>
</evidence>
<evidence type="ECO:0000256" key="1">
    <source>
        <dbReference type="PROSITE-ProRule" id="PRU00206"/>
    </source>
</evidence>
<keyword evidence="2" id="KW-1133">Transmembrane helix</keyword>
<feature type="transmembrane region" description="Helical" evidence="2">
    <location>
        <begin position="211"/>
        <end position="235"/>
    </location>
</feature>
<evidence type="ECO:0000313" key="6">
    <source>
        <dbReference type="Proteomes" id="UP000762676"/>
    </source>
</evidence>
<organism evidence="5 6">
    <name type="scientific">Elysia marginata</name>
    <dbReference type="NCBI Taxonomy" id="1093978"/>
    <lineage>
        <taxon>Eukaryota</taxon>
        <taxon>Metazoa</taxon>
        <taxon>Spiralia</taxon>
        <taxon>Lophotrochozoa</taxon>
        <taxon>Mollusca</taxon>
        <taxon>Gastropoda</taxon>
        <taxon>Heterobranchia</taxon>
        <taxon>Euthyneura</taxon>
        <taxon>Panpulmonata</taxon>
        <taxon>Sacoglossa</taxon>
        <taxon>Placobranchoidea</taxon>
        <taxon>Plakobranchidae</taxon>
        <taxon>Elysia</taxon>
    </lineage>
</organism>
<gene>
    <name evidence="5" type="ORF">ElyMa_006940900</name>
</gene>
<dbReference type="AlphaFoldDB" id="A0AAV4JHB1"/>
<keyword evidence="2" id="KW-0472">Membrane</keyword>
<reference evidence="5 6" key="1">
    <citation type="journal article" date="2021" name="Elife">
        <title>Chloroplast acquisition without the gene transfer in kleptoplastic sea slugs, Plakobranchus ocellatus.</title>
        <authorList>
            <person name="Maeda T."/>
            <person name="Takahashi S."/>
            <person name="Yoshida T."/>
            <person name="Shimamura S."/>
            <person name="Takaki Y."/>
            <person name="Nagai Y."/>
            <person name="Toyoda A."/>
            <person name="Suzuki Y."/>
            <person name="Arimoto A."/>
            <person name="Ishii H."/>
            <person name="Satoh N."/>
            <person name="Nishiyama T."/>
            <person name="Hasebe M."/>
            <person name="Maruyama T."/>
            <person name="Minagawa J."/>
            <person name="Obokata J."/>
            <person name="Shigenobu S."/>
        </authorList>
    </citation>
    <scope>NUCLEOTIDE SEQUENCE [LARGE SCALE GENOMIC DNA]</scope>
</reference>
<feature type="domain" description="TNFR-Cys" evidence="4">
    <location>
        <begin position="97"/>
        <end position="137"/>
    </location>
</feature>
<dbReference type="Proteomes" id="UP000762676">
    <property type="component" value="Unassembled WGS sequence"/>
</dbReference>
<dbReference type="PROSITE" id="PS50050">
    <property type="entry name" value="TNFR_NGFR_2"/>
    <property type="match status" value="1"/>
</dbReference>
<dbReference type="Gene3D" id="2.10.50.10">
    <property type="entry name" value="Tumor Necrosis Factor Receptor, subunit A, domain 2"/>
    <property type="match status" value="1"/>
</dbReference>
<dbReference type="CDD" id="cd00185">
    <property type="entry name" value="TNFRSF"/>
    <property type="match status" value="1"/>
</dbReference>
<proteinExistence type="predicted"/>
<dbReference type="InterPro" id="IPR001368">
    <property type="entry name" value="TNFR/NGFR_Cys_rich_reg"/>
</dbReference>
<name>A0AAV4JHB1_9GAST</name>
<feature type="chain" id="PRO_5043819997" description="TNFR-Cys domain-containing protein" evidence="3">
    <location>
        <begin position="27"/>
        <end position="276"/>
    </location>
</feature>
<accession>A0AAV4JHB1</accession>
<feature type="repeat" description="TNFR-Cys" evidence="1">
    <location>
        <begin position="97"/>
        <end position="137"/>
    </location>
</feature>
<protein>
    <recommendedName>
        <fullName evidence="4">TNFR-Cys domain-containing protein</fullName>
    </recommendedName>
</protein>
<comment type="caution">
    <text evidence="5">The sequence shown here is derived from an EMBL/GenBank/DDBJ whole genome shotgun (WGS) entry which is preliminary data.</text>
</comment>
<dbReference type="EMBL" id="BMAT01013883">
    <property type="protein sequence ID" value="GFS22069.1"/>
    <property type="molecule type" value="Genomic_DNA"/>
</dbReference>
<evidence type="ECO:0000256" key="2">
    <source>
        <dbReference type="SAM" id="Phobius"/>
    </source>
</evidence>
<feature type="signal peptide" evidence="3">
    <location>
        <begin position="1"/>
        <end position="26"/>
    </location>
</feature>
<comment type="caution">
    <text evidence="1">Lacks conserved residue(s) required for the propagation of feature annotation.</text>
</comment>
<sequence>MISANRFVSLTLTVLSLAHFSKNCEPQKLFCGPGQRFQRAEGHFQKDTCKPCTHGRFMDKVRHRFTHCNECSFFDETSDIRKLLVDDCTRFHDIVTRCIPGFYKNEHNDCFSCTPCADLKQKKFTGQNCTLTSDTICCDKEDQLVLKNGTCVAPEYFCSPGEILLEGSRCLKCEDCTRCLAKSNETSRNEAYGQVPKDRGNGNDAEFCMPIGLFVVLLVLVGVEFSVLFILAWLFRQKLWMYCKSLLQKCRGLELVPQSDSAQGHRQSGQAADMRQ</sequence>
<evidence type="ECO:0000256" key="3">
    <source>
        <dbReference type="SAM" id="SignalP"/>
    </source>
</evidence>
<keyword evidence="3" id="KW-0732">Signal</keyword>